<proteinExistence type="predicted"/>
<gene>
    <name evidence="2" type="ORF">NTJ_11679</name>
</gene>
<protein>
    <submittedName>
        <fullName evidence="2">ATPase family associated with various cellular activities (AAA)</fullName>
    </submittedName>
</protein>
<keyword evidence="3" id="KW-1185">Reference proteome</keyword>
<feature type="region of interest" description="Disordered" evidence="1">
    <location>
        <begin position="535"/>
        <end position="574"/>
    </location>
</feature>
<name>A0ABN7B398_9HEMI</name>
<reference evidence="2 3" key="1">
    <citation type="submission" date="2023-09" db="EMBL/GenBank/DDBJ databases">
        <title>Nesidiocoris tenuis whole genome shotgun sequence.</title>
        <authorList>
            <person name="Shibata T."/>
            <person name="Shimoda M."/>
            <person name="Kobayashi T."/>
            <person name="Uehara T."/>
        </authorList>
    </citation>
    <scope>NUCLEOTIDE SEQUENCE [LARGE SCALE GENOMIC DNA]</scope>
    <source>
        <strain evidence="2 3">Japan</strain>
    </source>
</reference>
<accession>A0ABN7B398</accession>
<organism evidence="2 3">
    <name type="scientific">Nesidiocoris tenuis</name>
    <dbReference type="NCBI Taxonomy" id="355587"/>
    <lineage>
        <taxon>Eukaryota</taxon>
        <taxon>Metazoa</taxon>
        <taxon>Ecdysozoa</taxon>
        <taxon>Arthropoda</taxon>
        <taxon>Hexapoda</taxon>
        <taxon>Insecta</taxon>
        <taxon>Pterygota</taxon>
        <taxon>Neoptera</taxon>
        <taxon>Paraneoptera</taxon>
        <taxon>Hemiptera</taxon>
        <taxon>Heteroptera</taxon>
        <taxon>Panheteroptera</taxon>
        <taxon>Cimicomorpha</taxon>
        <taxon>Miridae</taxon>
        <taxon>Dicyphina</taxon>
        <taxon>Nesidiocoris</taxon>
    </lineage>
</organism>
<evidence type="ECO:0000313" key="3">
    <source>
        <dbReference type="Proteomes" id="UP001307889"/>
    </source>
</evidence>
<evidence type="ECO:0000256" key="1">
    <source>
        <dbReference type="SAM" id="MobiDB-lite"/>
    </source>
</evidence>
<dbReference type="PANTHER" id="PTHR14690:SF0">
    <property type="entry name" value="IQ MOTIF CONTAINING WITH AAA DOMAIN 1"/>
    <property type="match status" value="1"/>
</dbReference>
<dbReference type="InterPro" id="IPR052267">
    <property type="entry name" value="N-DRC_Component"/>
</dbReference>
<feature type="compositionally biased region" description="Basic and acidic residues" evidence="1">
    <location>
        <begin position="535"/>
        <end position="565"/>
    </location>
</feature>
<evidence type="ECO:0000313" key="2">
    <source>
        <dbReference type="EMBL" id="BES98863.1"/>
    </source>
</evidence>
<sequence>MSTEKFVHASTKRLIENLKSVLAEDEAWQSMEPIADIDHAQWLVSKLYVKFILVTNSLTKLLNMTVNYQKRERLKPLVSDLFCRIVELKAELAKISKTDYPYLDDVLMELHVTRRAMEIDIPDYFRFERSFVVKEFVRFAEKIKNGSVLRPFPKKPVPEMALDLRRFCIEEAKLAELLEGEMEGKRIEREQIESKKNLKNFSSMTLARVKRPQKVAQDESGEMRKIIEMMGCKREDVFRAMRAVAKQPLTEPYESWKFPFARDLVRPPYFQGKKYFSGYDKLVNPVEYGKFLRAIALFQKHERARVGGIYFLIKKERFEKMFVIIRNRRKGLPTELKTKDDFHYPIQFRDYSAVRRKTIRAMPAFARKADLTLAALGLLPQPRKDRDICDMHRQYKSQLRKLVEHNMMAVIQAEVTGMQELSRGEDLKELDIVDEIIEYFTTWHHASKPMAAKIGWDLLDLPSPDKKLLPPPAFVAGIPKSLTDEYVEKNFDKLTPALQRRPPYAGSALIVSGNHITKEKYMSVKTLALARQAMPKEAREAEAQKAKEQKAKEKEAANKNKKGEDPGYTPQKSQIPLLALHRTNELSIAIQYEEDEIHPLIVPKLVDTQGIDWEVATGVHLKIREGVDKKMIAFQKQVRQQMVKKHRKAENLQKRKIPGMYTDFFLPSVAFF</sequence>
<dbReference type="EMBL" id="AP028917">
    <property type="protein sequence ID" value="BES98863.1"/>
    <property type="molecule type" value="Genomic_DNA"/>
</dbReference>
<dbReference type="Proteomes" id="UP001307889">
    <property type="component" value="Chromosome 9"/>
</dbReference>
<dbReference type="PANTHER" id="PTHR14690">
    <property type="entry name" value="IQ MOTIF CONTAINING WITH AAA DOMAIN 1"/>
    <property type="match status" value="1"/>
</dbReference>